<sequence length="105" mass="11449">MGDPCECFFDHEAAMQRLLSLLRDNQHICTDSNCTSDGLPGVAGTPSLMIWTMMWAIMAMGLYFLRPNSMRSGSNQQNEALLEKPTNSGGGNNNDQPPPPPPPVL</sequence>
<dbReference type="Proteomes" id="UP000494206">
    <property type="component" value="Unassembled WGS sequence"/>
</dbReference>
<evidence type="ECO:0000256" key="2">
    <source>
        <dbReference type="SAM" id="MobiDB-lite"/>
    </source>
</evidence>
<evidence type="ECO:0000256" key="3">
    <source>
        <dbReference type="SAM" id="Phobius"/>
    </source>
</evidence>
<evidence type="ECO:0000256" key="1">
    <source>
        <dbReference type="ARBA" id="ARBA00017902"/>
    </source>
</evidence>
<keyword evidence="3" id="KW-0472">Membrane</keyword>
<feature type="region of interest" description="Disordered" evidence="2">
    <location>
        <begin position="72"/>
        <end position="105"/>
    </location>
</feature>
<reference evidence="4 5" key="1">
    <citation type="submission" date="2020-04" db="EMBL/GenBank/DDBJ databases">
        <authorList>
            <person name="Laetsch R D."/>
            <person name="Stevens L."/>
            <person name="Kumar S."/>
            <person name="Blaxter L. M."/>
        </authorList>
    </citation>
    <scope>NUCLEOTIDE SEQUENCE [LARGE SCALE GENOMIC DNA]</scope>
</reference>
<accession>A0A8S1EU28</accession>
<dbReference type="GO" id="GO:0005783">
    <property type="term" value="C:endoplasmic reticulum"/>
    <property type="evidence" value="ECO:0007669"/>
    <property type="project" value="TreeGrafter"/>
</dbReference>
<gene>
    <name evidence="4" type="ORF">CBOVIS_LOCUS5612</name>
</gene>
<dbReference type="PANTHER" id="PTHR31019">
    <property type="entry name" value="SMALL INTEGRAL MEMBRANE PROTEIN 14"/>
    <property type="match status" value="1"/>
</dbReference>
<keyword evidence="5" id="KW-1185">Reference proteome</keyword>
<keyword evidence="3" id="KW-0812">Transmembrane</keyword>
<keyword evidence="3" id="KW-1133">Transmembrane helix</keyword>
<proteinExistence type="predicted"/>
<dbReference type="PANTHER" id="PTHR31019:SF1">
    <property type="entry name" value="SMALL INTEGRAL MEMBRANE PROTEIN 14"/>
    <property type="match status" value="1"/>
</dbReference>
<feature type="compositionally biased region" description="Pro residues" evidence="2">
    <location>
        <begin position="96"/>
        <end position="105"/>
    </location>
</feature>
<name>A0A8S1EU28_9PELO</name>
<dbReference type="InterPro" id="IPR020309">
    <property type="entry name" value="Smim-14"/>
</dbReference>
<comment type="caution">
    <text evidence="4">The sequence shown here is derived from an EMBL/GenBank/DDBJ whole genome shotgun (WGS) entry which is preliminary data.</text>
</comment>
<dbReference type="AlphaFoldDB" id="A0A8S1EU28"/>
<feature type="transmembrane region" description="Helical" evidence="3">
    <location>
        <begin position="48"/>
        <end position="65"/>
    </location>
</feature>
<dbReference type="EMBL" id="CADEPM010000003">
    <property type="protein sequence ID" value="CAB3403093.1"/>
    <property type="molecule type" value="Genomic_DNA"/>
</dbReference>
<evidence type="ECO:0000313" key="4">
    <source>
        <dbReference type="EMBL" id="CAB3403093.1"/>
    </source>
</evidence>
<dbReference type="OrthoDB" id="10054061at2759"/>
<evidence type="ECO:0000313" key="5">
    <source>
        <dbReference type="Proteomes" id="UP000494206"/>
    </source>
</evidence>
<protein>
    <recommendedName>
        <fullName evidence="1">Small integral membrane protein 14</fullName>
    </recommendedName>
</protein>
<organism evidence="4 5">
    <name type="scientific">Caenorhabditis bovis</name>
    <dbReference type="NCBI Taxonomy" id="2654633"/>
    <lineage>
        <taxon>Eukaryota</taxon>
        <taxon>Metazoa</taxon>
        <taxon>Ecdysozoa</taxon>
        <taxon>Nematoda</taxon>
        <taxon>Chromadorea</taxon>
        <taxon>Rhabditida</taxon>
        <taxon>Rhabditina</taxon>
        <taxon>Rhabditomorpha</taxon>
        <taxon>Rhabditoidea</taxon>
        <taxon>Rhabditidae</taxon>
        <taxon>Peloderinae</taxon>
        <taxon>Caenorhabditis</taxon>
    </lineage>
</organism>
<dbReference type="Pfam" id="PF11027">
    <property type="entry name" value="DUF2615"/>
    <property type="match status" value="1"/>
</dbReference>